<accession>A0A382ZDM8</accession>
<evidence type="ECO:0000259" key="1">
    <source>
        <dbReference type="Pfam" id="PF05195"/>
    </source>
</evidence>
<feature type="non-terminal residue" evidence="2">
    <location>
        <position position="59"/>
    </location>
</feature>
<dbReference type="InterPro" id="IPR029149">
    <property type="entry name" value="Creatin/AminoP/Spt16_N"/>
</dbReference>
<dbReference type="SUPFAM" id="SSF53092">
    <property type="entry name" value="Creatinase/prolidase N-terminal domain"/>
    <property type="match status" value="1"/>
</dbReference>
<sequence>MRMVGENGIAILPSAPVRIRSRDVQYRFRQDSDFYYLTGFAEPDSVAVLVPGRQNGEYV</sequence>
<proteinExistence type="predicted"/>
<dbReference type="Gene3D" id="3.40.350.10">
    <property type="entry name" value="Creatinase/prolidase N-terminal domain"/>
    <property type="match status" value="1"/>
</dbReference>
<name>A0A382ZDM8_9ZZZZ</name>
<organism evidence="2">
    <name type="scientific">marine metagenome</name>
    <dbReference type="NCBI Taxonomy" id="408172"/>
    <lineage>
        <taxon>unclassified sequences</taxon>
        <taxon>metagenomes</taxon>
        <taxon>ecological metagenomes</taxon>
    </lineage>
</organism>
<reference evidence="2" key="1">
    <citation type="submission" date="2018-05" db="EMBL/GenBank/DDBJ databases">
        <authorList>
            <person name="Lanie J.A."/>
            <person name="Ng W.-L."/>
            <person name="Kazmierczak K.M."/>
            <person name="Andrzejewski T.M."/>
            <person name="Davidsen T.M."/>
            <person name="Wayne K.J."/>
            <person name="Tettelin H."/>
            <person name="Glass J.I."/>
            <person name="Rusch D."/>
            <person name="Podicherti R."/>
            <person name="Tsui H.-C.T."/>
            <person name="Winkler M.E."/>
        </authorList>
    </citation>
    <scope>NUCLEOTIDE SEQUENCE</scope>
</reference>
<dbReference type="GO" id="GO:0030145">
    <property type="term" value="F:manganese ion binding"/>
    <property type="evidence" value="ECO:0007669"/>
    <property type="project" value="InterPro"/>
</dbReference>
<dbReference type="EMBL" id="UINC01182868">
    <property type="protein sequence ID" value="SVD93319.1"/>
    <property type="molecule type" value="Genomic_DNA"/>
</dbReference>
<dbReference type="InterPro" id="IPR007865">
    <property type="entry name" value="Aminopep_P_N"/>
</dbReference>
<feature type="domain" description="Aminopeptidase P N-terminal" evidence="1">
    <location>
        <begin position="2"/>
        <end position="52"/>
    </location>
</feature>
<gene>
    <name evidence="2" type="ORF">METZ01_LOCUS446173</name>
</gene>
<dbReference type="Pfam" id="PF05195">
    <property type="entry name" value="AMP_N"/>
    <property type="match status" value="1"/>
</dbReference>
<evidence type="ECO:0000313" key="2">
    <source>
        <dbReference type="EMBL" id="SVD93319.1"/>
    </source>
</evidence>
<protein>
    <recommendedName>
        <fullName evidence="1">Aminopeptidase P N-terminal domain-containing protein</fullName>
    </recommendedName>
</protein>
<dbReference type="AlphaFoldDB" id="A0A382ZDM8"/>
<dbReference type="GO" id="GO:0070006">
    <property type="term" value="F:metalloaminopeptidase activity"/>
    <property type="evidence" value="ECO:0007669"/>
    <property type="project" value="InterPro"/>
</dbReference>